<organism evidence="1 2">
    <name type="scientific">Clunio marinus</name>
    <dbReference type="NCBI Taxonomy" id="568069"/>
    <lineage>
        <taxon>Eukaryota</taxon>
        <taxon>Metazoa</taxon>
        <taxon>Ecdysozoa</taxon>
        <taxon>Arthropoda</taxon>
        <taxon>Hexapoda</taxon>
        <taxon>Insecta</taxon>
        <taxon>Pterygota</taxon>
        <taxon>Neoptera</taxon>
        <taxon>Endopterygota</taxon>
        <taxon>Diptera</taxon>
        <taxon>Nematocera</taxon>
        <taxon>Chironomoidea</taxon>
        <taxon>Chironomidae</taxon>
        <taxon>Clunio</taxon>
    </lineage>
</organism>
<protein>
    <submittedName>
        <fullName evidence="1">CLUMA_CG013339, isoform A</fullName>
    </submittedName>
</protein>
<name>A0A1J1IKJ1_9DIPT</name>
<accession>A0A1J1IKJ1</accession>
<dbReference type="Proteomes" id="UP000183832">
    <property type="component" value="Unassembled WGS sequence"/>
</dbReference>
<evidence type="ECO:0000313" key="1">
    <source>
        <dbReference type="EMBL" id="CRL00052.1"/>
    </source>
</evidence>
<gene>
    <name evidence="1" type="ORF">CLUMA_CG013339</name>
</gene>
<sequence length="86" mass="10028">MGTSHRPIRDVYICHAAEEKKSVIFACEQSKRAKKRERNVNMIVLGRANEGDEQRNHVFVCYEDSINKLLVQFKMTALTSLIHIYF</sequence>
<dbReference type="EMBL" id="CVRI01000054">
    <property type="protein sequence ID" value="CRL00052.1"/>
    <property type="molecule type" value="Genomic_DNA"/>
</dbReference>
<keyword evidence="2" id="KW-1185">Reference proteome</keyword>
<reference evidence="1 2" key="1">
    <citation type="submission" date="2015-04" db="EMBL/GenBank/DDBJ databases">
        <authorList>
            <person name="Syromyatnikov M.Y."/>
            <person name="Popov V.N."/>
        </authorList>
    </citation>
    <scope>NUCLEOTIDE SEQUENCE [LARGE SCALE GENOMIC DNA]</scope>
</reference>
<proteinExistence type="predicted"/>
<dbReference type="AlphaFoldDB" id="A0A1J1IKJ1"/>
<evidence type="ECO:0000313" key="2">
    <source>
        <dbReference type="Proteomes" id="UP000183832"/>
    </source>
</evidence>